<evidence type="ECO:0000313" key="2">
    <source>
        <dbReference type="Proteomes" id="UP000030002"/>
    </source>
</evidence>
<sequence>MAFAHAVVQFVAEEVGAEVLHIKGPAVELEAEAMRGRGYGNRGSVDADVLVRPSHVQRLERALAMHGWTVLYEFEDGSPFEHAATLARQGLANADLHRYFPGVEGDPEKAFERLWASRRTVVLAGRDVCVPSIPAQRMILILHAARGRSTAHLAEVREAWLELSPADQLAIDDLARDVDARVALAAGTGRLDTVKSARSHDLWLALSEGEASQARLWRARVRAAPSRKSAMRTGLRLLLPKRQRLAVALGRPPTTWDMVRAFGGQIGRGTRALARDLGLDRGRRA</sequence>
<dbReference type="EMBL" id="AVPJ01000001">
    <property type="protein sequence ID" value="KGN34704.1"/>
    <property type="molecule type" value="Genomic_DNA"/>
</dbReference>
<comment type="caution">
    <text evidence="1">The sequence shown here is derived from an EMBL/GenBank/DDBJ whole genome shotgun (WGS) entry which is preliminary data.</text>
</comment>
<organism evidence="1 2">
    <name type="scientific">Knoellia sinensis KCTC 19936</name>
    <dbReference type="NCBI Taxonomy" id="1385520"/>
    <lineage>
        <taxon>Bacteria</taxon>
        <taxon>Bacillati</taxon>
        <taxon>Actinomycetota</taxon>
        <taxon>Actinomycetes</taxon>
        <taxon>Micrococcales</taxon>
        <taxon>Intrasporangiaceae</taxon>
        <taxon>Knoellia</taxon>
    </lineage>
</organism>
<gene>
    <name evidence="1" type="ORF">N802_01070</name>
</gene>
<reference evidence="1 2" key="1">
    <citation type="submission" date="2013-08" db="EMBL/GenBank/DDBJ databases">
        <title>The genome sequence of Knoellia sinensis.</title>
        <authorList>
            <person name="Zhu W."/>
            <person name="Wang G."/>
        </authorList>
    </citation>
    <scope>NUCLEOTIDE SEQUENCE [LARGE SCALE GENOMIC DNA]</scope>
    <source>
        <strain evidence="1 2">KCTC 19936</strain>
    </source>
</reference>
<protein>
    <submittedName>
        <fullName evidence="1">2-nitropropane dioxygenase</fullName>
    </submittedName>
</protein>
<name>A0A0A0JD10_9MICO</name>
<dbReference type="GO" id="GO:0051213">
    <property type="term" value="F:dioxygenase activity"/>
    <property type="evidence" value="ECO:0007669"/>
    <property type="project" value="UniProtKB-KW"/>
</dbReference>
<dbReference type="Proteomes" id="UP000030002">
    <property type="component" value="Unassembled WGS sequence"/>
</dbReference>
<dbReference type="InterPro" id="IPR039498">
    <property type="entry name" value="NTP_transf_5"/>
</dbReference>
<dbReference type="STRING" id="1385520.N802_01070"/>
<evidence type="ECO:0000313" key="1">
    <source>
        <dbReference type="EMBL" id="KGN34704.1"/>
    </source>
</evidence>
<proteinExistence type="predicted"/>
<keyword evidence="1" id="KW-0560">Oxidoreductase</keyword>
<accession>A0A0A0JD10</accession>
<keyword evidence="1" id="KW-0223">Dioxygenase</keyword>
<keyword evidence="2" id="KW-1185">Reference proteome</keyword>
<dbReference type="Pfam" id="PF14907">
    <property type="entry name" value="NTP_transf_5"/>
    <property type="match status" value="1"/>
</dbReference>
<dbReference type="AlphaFoldDB" id="A0A0A0JD10"/>
<dbReference type="eggNOG" id="ENOG5032AQR">
    <property type="taxonomic scope" value="Bacteria"/>
</dbReference>